<proteinExistence type="predicted"/>
<accession>A0A2A9E7K4</accession>
<dbReference type="RefSeq" id="WP_098455632.1">
    <property type="nucleotide sequence ID" value="NZ_PDJG01000001.1"/>
</dbReference>
<dbReference type="EMBL" id="PDJG01000001">
    <property type="protein sequence ID" value="PFG34626.1"/>
    <property type="molecule type" value="Genomic_DNA"/>
</dbReference>
<dbReference type="OrthoDB" id="4821850at2"/>
<dbReference type="Gene3D" id="1.10.287.1060">
    <property type="entry name" value="ESAT-6-like"/>
    <property type="match status" value="1"/>
</dbReference>
<sequence>MPIDTAVPGDPAAVRAVATWLRTTFALAVSGYTDNITSARTTAGADWDGNASWGFQNVMTTLATHGSDLDADAQTAATGLDTYATALETAQATMAAVRTAATLAGLVVVAEQIHAPGPAPVAPRGPVLVGATSSRAATPFDRPTVDLVAHEMKVAAYVKAEDDAVTVAAFRADAIAAIKTIPDATAVRWGLVSGTFVGTFRGIAYGVRVSTLKDRGTVLTNDVKVLESRYVNARTVQERAFQENLRASKASELRVLTEDLKQSPHSRTGRLWAGRLPIVGTAVTLAGVGWDVHEGKSVSTALVGAVVATGTGIAVTVVFASGPVVLVAIAATGTAIALGWTAEWFWEKTVSEDVRASIDDGFEWVADSAKATGSWIADGTSSAWGLVTS</sequence>
<evidence type="ECO:0000256" key="1">
    <source>
        <dbReference type="SAM" id="Phobius"/>
    </source>
</evidence>
<evidence type="ECO:0000313" key="3">
    <source>
        <dbReference type="Proteomes" id="UP000225548"/>
    </source>
</evidence>
<dbReference type="Proteomes" id="UP000225548">
    <property type="component" value="Unassembled WGS sequence"/>
</dbReference>
<evidence type="ECO:0008006" key="4">
    <source>
        <dbReference type="Google" id="ProtNLM"/>
    </source>
</evidence>
<name>A0A2A9E7K4_9MICO</name>
<evidence type="ECO:0000313" key="2">
    <source>
        <dbReference type="EMBL" id="PFG34626.1"/>
    </source>
</evidence>
<protein>
    <recommendedName>
        <fullName evidence="4">WXG100 family type VII secretion target</fullName>
    </recommendedName>
</protein>
<keyword evidence="1" id="KW-1133">Transmembrane helix</keyword>
<gene>
    <name evidence="2" type="ORF">ATL42_2543</name>
</gene>
<keyword evidence="3" id="KW-1185">Reference proteome</keyword>
<reference evidence="2 3" key="1">
    <citation type="submission" date="2017-10" db="EMBL/GenBank/DDBJ databases">
        <title>Sequencing the genomes of 1000 actinobacteria strains.</title>
        <authorList>
            <person name="Klenk H.-P."/>
        </authorList>
    </citation>
    <scope>NUCLEOTIDE SEQUENCE [LARGE SCALE GENOMIC DNA]</scope>
    <source>
        <strain evidence="2 3">DSM 18966</strain>
    </source>
</reference>
<feature type="transmembrane region" description="Helical" evidence="1">
    <location>
        <begin position="302"/>
        <end position="320"/>
    </location>
</feature>
<keyword evidence="1" id="KW-0472">Membrane</keyword>
<dbReference type="AlphaFoldDB" id="A0A2A9E7K4"/>
<organism evidence="2 3">
    <name type="scientific">Sanguibacter antarcticus</name>
    <dbReference type="NCBI Taxonomy" id="372484"/>
    <lineage>
        <taxon>Bacteria</taxon>
        <taxon>Bacillati</taxon>
        <taxon>Actinomycetota</taxon>
        <taxon>Actinomycetes</taxon>
        <taxon>Micrococcales</taxon>
        <taxon>Sanguibacteraceae</taxon>
        <taxon>Sanguibacter</taxon>
    </lineage>
</organism>
<keyword evidence="1" id="KW-0812">Transmembrane</keyword>
<comment type="caution">
    <text evidence="2">The sequence shown here is derived from an EMBL/GenBank/DDBJ whole genome shotgun (WGS) entry which is preliminary data.</text>
</comment>
<feature type="transmembrane region" description="Helical" evidence="1">
    <location>
        <begin position="326"/>
        <end position="346"/>
    </location>
</feature>
<feature type="transmembrane region" description="Helical" evidence="1">
    <location>
        <begin position="272"/>
        <end position="290"/>
    </location>
</feature>